<dbReference type="InterPro" id="IPR050980">
    <property type="entry name" value="2C_sensor_his_kinase"/>
</dbReference>
<keyword evidence="14" id="KW-1185">Reference proteome</keyword>
<evidence type="ECO:0000256" key="10">
    <source>
        <dbReference type="ARBA" id="ARBA00022989"/>
    </source>
</evidence>
<comment type="catalytic activity">
    <reaction evidence="1">
        <text>ATP + protein L-histidine = ADP + protein N-phospho-L-histidine.</text>
        <dbReference type="EC" id="2.7.13.3"/>
    </reaction>
</comment>
<evidence type="ECO:0000313" key="13">
    <source>
        <dbReference type="EMBL" id="QFG69597.1"/>
    </source>
</evidence>
<keyword evidence="10 11" id="KW-1133">Transmembrane helix</keyword>
<feature type="domain" description="HAMP" evidence="12">
    <location>
        <begin position="152"/>
        <end position="204"/>
    </location>
</feature>
<keyword evidence="5" id="KW-0808">Transferase</keyword>
<dbReference type="KEGG" id="serw:FY030_13585"/>
<reference evidence="13 14" key="1">
    <citation type="submission" date="2019-09" db="EMBL/GenBank/DDBJ databases">
        <title>Serinicoccus pratensis sp. nov., isolated from meadow soil.</title>
        <authorList>
            <person name="Zhang W."/>
        </authorList>
    </citation>
    <scope>NUCLEOTIDE SEQUENCE [LARGE SCALE GENOMIC DNA]</scope>
    <source>
        <strain evidence="13 14">W204</strain>
    </source>
</reference>
<evidence type="ECO:0000256" key="1">
    <source>
        <dbReference type="ARBA" id="ARBA00000085"/>
    </source>
</evidence>
<dbReference type="SUPFAM" id="SSF47384">
    <property type="entry name" value="Homodimeric domain of signal transducing histidine kinase"/>
    <property type="match status" value="1"/>
</dbReference>
<dbReference type="RefSeq" id="WP_158062038.1">
    <property type="nucleotide sequence ID" value="NZ_CP044427.1"/>
</dbReference>
<dbReference type="Proteomes" id="UP000326546">
    <property type="component" value="Chromosome"/>
</dbReference>
<evidence type="ECO:0000256" key="7">
    <source>
        <dbReference type="ARBA" id="ARBA00022741"/>
    </source>
</evidence>
<accession>A0A5J6V7R2</accession>
<dbReference type="Gene3D" id="1.10.287.130">
    <property type="match status" value="1"/>
</dbReference>
<dbReference type="Pfam" id="PF00672">
    <property type="entry name" value="HAMP"/>
    <property type="match status" value="1"/>
</dbReference>
<dbReference type="GO" id="GO:0005886">
    <property type="term" value="C:plasma membrane"/>
    <property type="evidence" value="ECO:0007669"/>
    <property type="project" value="UniProtKB-SubCell"/>
</dbReference>
<evidence type="ECO:0000256" key="5">
    <source>
        <dbReference type="ARBA" id="ARBA00022679"/>
    </source>
</evidence>
<dbReference type="CDD" id="cd00082">
    <property type="entry name" value="HisKA"/>
    <property type="match status" value="1"/>
</dbReference>
<evidence type="ECO:0000256" key="9">
    <source>
        <dbReference type="ARBA" id="ARBA00022840"/>
    </source>
</evidence>
<evidence type="ECO:0000259" key="12">
    <source>
        <dbReference type="PROSITE" id="PS50885"/>
    </source>
</evidence>
<dbReference type="PANTHER" id="PTHR44936">
    <property type="entry name" value="SENSOR PROTEIN CREC"/>
    <property type="match status" value="1"/>
</dbReference>
<evidence type="ECO:0000256" key="8">
    <source>
        <dbReference type="ARBA" id="ARBA00022777"/>
    </source>
</evidence>
<dbReference type="SMART" id="SM00388">
    <property type="entry name" value="HisKA"/>
    <property type="match status" value="1"/>
</dbReference>
<sequence length="407" mass="43996">MRSRLIVVLVALAVAIVALYGLPRAYFLTDLIHDAEAQETRHVADIAAIAIAERGRGADDVTPDFLESFLQTQESLTFVAADGSRVRVGFPAEADSAEDIVATRPLPDGGEITLRRSADLIDQRVEDALMPLFLVGLALVILAPLLMWGLAERLSRPFRELAGVAERIGQGHFDEPIRHHRVAEAEAIAEALRRASARWAELMRRERDIAANASHELRTPISALRVEIEDLASWPQTPPDVAAELHSYLPQLDRLNAAVRTYLDAAQAQRLTDVDTVDLVPVVRAAMQRWEAPAEGARSAVASVLVEEPEGPMPVRASQATVGQILDLLFRDAVDRGATLVRVQLGCTDAFGRVRLSLEGETSPTGDKARAAASQTALEVDGRVSIVDGHSTLLLPRAPGGTASRVS</sequence>
<keyword evidence="11" id="KW-0472">Membrane</keyword>
<comment type="subcellular location">
    <subcellularLocation>
        <location evidence="2">Cell membrane</location>
        <topology evidence="2">Multi-pass membrane protein</topology>
    </subcellularLocation>
</comment>
<protein>
    <recommendedName>
        <fullName evidence="3">histidine kinase</fullName>
        <ecNumber evidence="3">2.7.13.3</ecNumber>
    </recommendedName>
</protein>
<keyword evidence="9" id="KW-0067">ATP-binding</keyword>
<organism evidence="13 14">
    <name type="scientific">Ornithinimicrobium pratense</name>
    <dbReference type="NCBI Taxonomy" id="2593973"/>
    <lineage>
        <taxon>Bacteria</taxon>
        <taxon>Bacillati</taxon>
        <taxon>Actinomycetota</taxon>
        <taxon>Actinomycetes</taxon>
        <taxon>Micrococcales</taxon>
        <taxon>Ornithinimicrobiaceae</taxon>
        <taxon>Ornithinimicrobium</taxon>
    </lineage>
</organism>
<evidence type="ECO:0000256" key="4">
    <source>
        <dbReference type="ARBA" id="ARBA00022475"/>
    </source>
</evidence>
<keyword evidence="8 13" id="KW-0418">Kinase</keyword>
<dbReference type="SMART" id="SM00304">
    <property type="entry name" value="HAMP"/>
    <property type="match status" value="1"/>
</dbReference>
<keyword evidence="4" id="KW-1003">Cell membrane</keyword>
<keyword evidence="6 11" id="KW-0812">Transmembrane</keyword>
<dbReference type="GO" id="GO:0005524">
    <property type="term" value="F:ATP binding"/>
    <property type="evidence" value="ECO:0007669"/>
    <property type="project" value="UniProtKB-KW"/>
</dbReference>
<dbReference type="InterPro" id="IPR036097">
    <property type="entry name" value="HisK_dim/P_sf"/>
</dbReference>
<dbReference type="PROSITE" id="PS50885">
    <property type="entry name" value="HAMP"/>
    <property type="match status" value="1"/>
</dbReference>
<dbReference type="EMBL" id="CP044427">
    <property type="protein sequence ID" value="QFG69597.1"/>
    <property type="molecule type" value="Genomic_DNA"/>
</dbReference>
<dbReference type="OrthoDB" id="9786919at2"/>
<evidence type="ECO:0000256" key="2">
    <source>
        <dbReference type="ARBA" id="ARBA00004651"/>
    </source>
</evidence>
<gene>
    <name evidence="13" type="ORF">FY030_13585</name>
</gene>
<name>A0A5J6V7R2_9MICO</name>
<feature type="transmembrane region" description="Helical" evidence="11">
    <location>
        <begin position="128"/>
        <end position="151"/>
    </location>
</feature>
<evidence type="ECO:0000256" key="3">
    <source>
        <dbReference type="ARBA" id="ARBA00012438"/>
    </source>
</evidence>
<dbReference type="Pfam" id="PF00512">
    <property type="entry name" value="HisKA"/>
    <property type="match status" value="1"/>
</dbReference>
<evidence type="ECO:0000256" key="11">
    <source>
        <dbReference type="SAM" id="Phobius"/>
    </source>
</evidence>
<evidence type="ECO:0000256" key="6">
    <source>
        <dbReference type="ARBA" id="ARBA00022692"/>
    </source>
</evidence>
<dbReference type="PANTHER" id="PTHR44936:SF10">
    <property type="entry name" value="SENSOR PROTEIN RSTB"/>
    <property type="match status" value="1"/>
</dbReference>
<dbReference type="Gene3D" id="6.10.340.10">
    <property type="match status" value="1"/>
</dbReference>
<dbReference type="AlphaFoldDB" id="A0A5J6V7R2"/>
<dbReference type="EC" id="2.7.13.3" evidence="3"/>
<dbReference type="InterPro" id="IPR003661">
    <property type="entry name" value="HisK_dim/P_dom"/>
</dbReference>
<dbReference type="InterPro" id="IPR003660">
    <property type="entry name" value="HAMP_dom"/>
</dbReference>
<keyword evidence="7" id="KW-0547">Nucleotide-binding</keyword>
<proteinExistence type="predicted"/>
<dbReference type="GO" id="GO:0000155">
    <property type="term" value="F:phosphorelay sensor kinase activity"/>
    <property type="evidence" value="ECO:0007669"/>
    <property type="project" value="InterPro"/>
</dbReference>
<evidence type="ECO:0000313" key="14">
    <source>
        <dbReference type="Proteomes" id="UP000326546"/>
    </source>
</evidence>